<evidence type="ECO:0000313" key="9">
    <source>
        <dbReference type="EMBL" id="VBB06597.1"/>
    </source>
</evidence>
<feature type="domain" description="Carbohydrate kinase FGGY N-terminal" evidence="7">
    <location>
        <begin position="66"/>
        <end position="247"/>
    </location>
</feature>
<evidence type="ECO:0000256" key="5">
    <source>
        <dbReference type="ARBA" id="ARBA00022840"/>
    </source>
</evidence>
<dbReference type="Proteomes" id="UP000277811">
    <property type="component" value="Unassembled WGS sequence"/>
</dbReference>
<protein>
    <recommendedName>
        <fullName evidence="11">Rhamnulokinase</fullName>
    </recommendedName>
</protein>
<dbReference type="Pfam" id="PF02782">
    <property type="entry name" value="FGGY_C"/>
    <property type="match status" value="1"/>
</dbReference>
<dbReference type="InterPro" id="IPR050406">
    <property type="entry name" value="FGGY_Carb_Kinase"/>
</dbReference>
<dbReference type="PANTHER" id="PTHR43095:SF3">
    <property type="entry name" value="L-XYLULOSE_3-KETO-L-GULONATE KINASE"/>
    <property type="match status" value="1"/>
</dbReference>
<evidence type="ECO:0008006" key="11">
    <source>
        <dbReference type="Google" id="ProtNLM"/>
    </source>
</evidence>
<dbReference type="PANTHER" id="PTHR43095">
    <property type="entry name" value="SUGAR KINASE"/>
    <property type="match status" value="1"/>
</dbReference>
<evidence type="ECO:0000313" key="10">
    <source>
        <dbReference type="Proteomes" id="UP000277811"/>
    </source>
</evidence>
<keyword evidence="3" id="KW-0547">Nucleotide-binding</keyword>
<dbReference type="CDD" id="cd07771">
    <property type="entry name" value="ASKHA_NBD_FGGY_RhaB-like"/>
    <property type="match status" value="1"/>
</dbReference>
<dbReference type="InterPro" id="IPR018485">
    <property type="entry name" value="FGGY_C"/>
</dbReference>
<dbReference type="GO" id="GO:0019301">
    <property type="term" value="P:rhamnose catabolic process"/>
    <property type="evidence" value="ECO:0007669"/>
    <property type="project" value="InterPro"/>
</dbReference>
<dbReference type="InterPro" id="IPR013449">
    <property type="entry name" value="Rhamnulokinase"/>
</dbReference>
<name>A0A498R6T3_9FIRM</name>
<evidence type="ECO:0000256" key="4">
    <source>
        <dbReference type="ARBA" id="ARBA00022777"/>
    </source>
</evidence>
<accession>A0A498R6T3</accession>
<dbReference type="AlphaFoldDB" id="A0A498R6T3"/>
<keyword evidence="6" id="KW-0684">Rhamnose metabolism</keyword>
<organism evidence="9 10">
    <name type="scientific">Lucifera butyrica</name>
    <dbReference type="NCBI Taxonomy" id="1351585"/>
    <lineage>
        <taxon>Bacteria</taxon>
        <taxon>Bacillati</taxon>
        <taxon>Bacillota</taxon>
        <taxon>Negativicutes</taxon>
        <taxon>Veillonellales</taxon>
        <taxon>Veillonellaceae</taxon>
        <taxon>Lucifera</taxon>
    </lineage>
</organism>
<dbReference type="GO" id="GO:0008993">
    <property type="term" value="F:rhamnulokinase activity"/>
    <property type="evidence" value="ECO:0007669"/>
    <property type="project" value="InterPro"/>
</dbReference>
<dbReference type="GO" id="GO:0005524">
    <property type="term" value="F:ATP binding"/>
    <property type="evidence" value="ECO:0007669"/>
    <property type="project" value="UniProtKB-KW"/>
</dbReference>
<dbReference type="SUPFAM" id="SSF53067">
    <property type="entry name" value="Actin-like ATPase domain"/>
    <property type="match status" value="2"/>
</dbReference>
<evidence type="ECO:0000259" key="7">
    <source>
        <dbReference type="Pfam" id="PF00370"/>
    </source>
</evidence>
<dbReference type="Pfam" id="PF00370">
    <property type="entry name" value="FGGY_N"/>
    <property type="match status" value="1"/>
</dbReference>
<keyword evidence="5" id="KW-0067">ATP-binding</keyword>
<reference evidence="9 10" key="1">
    <citation type="submission" date="2018-06" db="EMBL/GenBank/DDBJ databases">
        <authorList>
            <person name="Strepis N."/>
        </authorList>
    </citation>
    <scope>NUCLEOTIDE SEQUENCE [LARGE SCALE GENOMIC DNA]</scope>
    <source>
        <strain evidence="9">LUCI</strain>
    </source>
</reference>
<evidence type="ECO:0000259" key="8">
    <source>
        <dbReference type="Pfam" id="PF02782"/>
    </source>
</evidence>
<keyword evidence="4" id="KW-0418">Kinase</keyword>
<dbReference type="InterPro" id="IPR018484">
    <property type="entry name" value="FGGY_N"/>
</dbReference>
<dbReference type="RefSeq" id="WP_122627537.1">
    <property type="nucleotide sequence ID" value="NZ_UPPP01000065.1"/>
</dbReference>
<evidence type="ECO:0000256" key="6">
    <source>
        <dbReference type="ARBA" id="ARBA00023308"/>
    </source>
</evidence>
<proteinExistence type="inferred from homology"/>
<evidence type="ECO:0000256" key="2">
    <source>
        <dbReference type="ARBA" id="ARBA00022679"/>
    </source>
</evidence>
<dbReference type="EMBL" id="UPPP01000065">
    <property type="protein sequence ID" value="VBB06597.1"/>
    <property type="molecule type" value="Genomic_DNA"/>
</dbReference>
<evidence type="ECO:0000256" key="1">
    <source>
        <dbReference type="ARBA" id="ARBA00009156"/>
    </source>
</evidence>
<keyword evidence="10" id="KW-1185">Reference proteome</keyword>
<dbReference type="OrthoDB" id="9761504at2"/>
<sequence>MPNSLFYVAADFGASGGRIMLGEYNGRNLRLEEVHRFANEPVMLGKTLYWDFLRLLLEFKRGLTLTGIRRKNISSIGIDTWGVDYGLLDRRDELIGNPYHYRDQRTENIGREITDNFISWEKLYAKTGVQYLPFNTLFQLYADKKYRGSLLEQAESLLFLPDLFAFYLTGHKYNEYTVASTSQLLNAGTAGWDPDLLQAVGLPGKILQTLIRPGQVTGILTRAVQAETGLGAVPVIAVGSHDTASAVAATPLATAQSAYLSCGTWSLLGVERDRPLMNALSRQNNFTNEGGVEGKIRFLKNVTGLWIIQQLRKHWTENGEEIGFPAISKQAAAAKNNRFVIDPDADVFRAPADMAAAIRDYCGDHGQGIPRTIGELAIAAYHGITGQYKQVIDGLEAILGYRIDAIHMVGGGIQDGFLCQLTADVTGKTVLAGPVEASVLGNILLQLIAAGEVKNLAEGRELIQRSFGTQEYSPQPRE</sequence>
<dbReference type="Gene3D" id="3.30.420.40">
    <property type="match status" value="2"/>
</dbReference>
<gene>
    <name evidence="9" type="ORF">LUCI_1833</name>
</gene>
<keyword evidence="2" id="KW-0808">Transferase</keyword>
<feature type="domain" description="Carbohydrate kinase FGGY C-terminal" evidence="8">
    <location>
        <begin position="258"/>
        <end position="450"/>
    </location>
</feature>
<dbReference type="InterPro" id="IPR043129">
    <property type="entry name" value="ATPase_NBD"/>
</dbReference>
<evidence type="ECO:0000256" key="3">
    <source>
        <dbReference type="ARBA" id="ARBA00022741"/>
    </source>
</evidence>
<comment type="similarity">
    <text evidence="1">Belongs to the FGGY kinase family.</text>
</comment>